<protein>
    <recommendedName>
        <fullName evidence="4">Glycerophosphoryl diester phosphodiesterase family protein</fullName>
    </recommendedName>
</protein>
<evidence type="ECO:0008006" key="4">
    <source>
        <dbReference type="Google" id="ProtNLM"/>
    </source>
</evidence>
<feature type="transmembrane region" description="Helical" evidence="1">
    <location>
        <begin position="76"/>
        <end position="99"/>
    </location>
</feature>
<feature type="transmembrane region" description="Helical" evidence="1">
    <location>
        <begin position="130"/>
        <end position="163"/>
    </location>
</feature>
<dbReference type="Proteomes" id="UP000284531">
    <property type="component" value="Unassembled WGS sequence"/>
</dbReference>
<dbReference type="EMBL" id="RAPQ01000008">
    <property type="protein sequence ID" value="RKE04535.1"/>
    <property type="molecule type" value="Genomic_DNA"/>
</dbReference>
<feature type="transmembrane region" description="Helical" evidence="1">
    <location>
        <begin position="236"/>
        <end position="264"/>
    </location>
</feature>
<feature type="transmembrane region" description="Helical" evidence="1">
    <location>
        <begin position="192"/>
        <end position="215"/>
    </location>
</feature>
<evidence type="ECO:0000256" key="1">
    <source>
        <dbReference type="SAM" id="Phobius"/>
    </source>
</evidence>
<name>A0A419X9Z4_9BACT</name>
<gene>
    <name evidence="2" type="ORF">BXY64_1561</name>
</gene>
<accession>A0A419X9Z4</accession>
<organism evidence="2 3">
    <name type="scientific">Marinifilum flexuosum</name>
    <dbReference type="NCBI Taxonomy" id="1117708"/>
    <lineage>
        <taxon>Bacteria</taxon>
        <taxon>Pseudomonadati</taxon>
        <taxon>Bacteroidota</taxon>
        <taxon>Bacteroidia</taxon>
        <taxon>Marinilabiliales</taxon>
        <taxon>Marinifilaceae</taxon>
    </lineage>
</organism>
<keyword evidence="3" id="KW-1185">Reference proteome</keyword>
<dbReference type="RefSeq" id="WP_120239301.1">
    <property type="nucleotide sequence ID" value="NZ_CANNFL010000007.1"/>
</dbReference>
<reference evidence="2 3" key="1">
    <citation type="submission" date="2018-09" db="EMBL/GenBank/DDBJ databases">
        <title>Genomic Encyclopedia of Archaeal and Bacterial Type Strains, Phase II (KMG-II): from individual species to whole genera.</title>
        <authorList>
            <person name="Goeker M."/>
        </authorList>
    </citation>
    <scope>NUCLEOTIDE SEQUENCE [LARGE SCALE GENOMIC DNA]</scope>
    <source>
        <strain evidence="2 3">DSM 21950</strain>
    </source>
</reference>
<keyword evidence="1" id="KW-1133">Transmembrane helix</keyword>
<feature type="transmembrane region" description="Helical" evidence="1">
    <location>
        <begin position="36"/>
        <end position="56"/>
    </location>
</feature>
<evidence type="ECO:0000313" key="2">
    <source>
        <dbReference type="EMBL" id="RKE04535.1"/>
    </source>
</evidence>
<proteinExistence type="predicted"/>
<sequence>MTTENFRLEKVRDFGLLFSDTFLFIKYNFKNLLKGMLYYVVPFGLLQGVVMGLFQYETLLSLGNGSGINANYSSSTVIYSTLASYIFMLISYTVAIAFITQYIKLYRDKGANNFEVNEVGKAMLNNIPKILGAIILSGIIVVLGCILLIIPGIYIGVCISLVVPIIVFEDESVGNAISACFNLIKSNWWNTFAVLFVMGLISSALNFVFQLPSTIYQLMSTIFMANGDAMTPSKSLLILFSIIQGIGYALIQVLPLTAIVMQYFNLIERRQSPALLKDLETVGNNETSISK</sequence>
<dbReference type="AlphaFoldDB" id="A0A419X9Z4"/>
<comment type="caution">
    <text evidence="2">The sequence shown here is derived from an EMBL/GenBank/DDBJ whole genome shotgun (WGS) entry which is preliminary data.</text>
</comment>
<evidence type="ECO:0000313" key="3">
    <source>
        <dbReference type="Proteomes" id="UP000284531"/>
    </source>
</evidence>
<keyword evidence="1" id="KW-0472">Membrane</keyword>
<dbReference type="OrthoDB" id="1049480at2"/>
<keyword evidence="1" id="KW-0812">Transmembrane</keyword>